<dbReference type="InterPro" id="IPR023809">
    <property type="entry name" value="Thiopep_bacteriocin_synth_dom"/>
</dbReference>
<evidence type="ECO:0000259" key="1">
    <source>
        <dbReference type="Pfam" id="PF14028"/>
    </source>
</evidence>
<keyword evidence="3" id="KW-1185">Reference proteome</keyword>
<dbReference type="Proteomes" id="UP001431313">
    <property type="component" value="Unassembled WGS sequence"/>
</dbReference>
<proteinExistence type="predicted"/>
<protein>
    <recommendedName>
        <fullName evidence="1">Thiopeptide-type bacteriocin biosynthesis domain-containing protein</fullName>
    </recommendedName>
</protein>
<gene>
    <name evidence="2" type="ORF">NX801_10550</name>
</gene>
<dbReference type="EMBL" id="JANUGQ010000007">
    <property type="protein sequence ID" value="MCS0636094.1"/>
    <property type="molecule type" value="Genomic_DNA"/>
</dbReference>
<dbReference type="Pfam" id="PF14028">
    <property type="entry name" value="Lant_dehydr_C"/>
    <property type="match status" value="1"/>
</dbReference>
<evidence type="ECO:0000313" key="2">
    <source>
        <dbReference type="EMBL" id="MCS0636094.1"/>
    </source>
</evidence>
<feature type="domain" description="Thiopeptide-type bacteriocin biosynthesis" evidence="1">
    <location>
        <begin position="4"/>
        <end position="287"/>
    </location>
</feature>
<sequence>MTTWTSWHVHQHQGQDRLLTEAVTPLIGALRAEGLAGLAFVLRYWDGGPHVRLRLSAPSDTALAELEHRVPAELGHWCRDHPSERSMSAEEYTLLRGRIGGSDAATELVPDGTVVPATYSPEHERYGRDAALAACEEHFDESTRIALDVLAANPTVAARHSLVVVVLAGFFAARGPTPGADWARRVRAVGLPPGIRLDLSRIAPLLERPPAAAQRLTRSLERLEVALRTAADDYRPPALGFGGVTFATADAGDPIATLDICIHLFANRIGVTLPTELMLRAALAQALLAETGADA</sequence>
<name>A0ABT2CHK1_9ACTN</name>
<dbReference type="RefSeq" id="WP_258787081.1">
    <property type="nucleotide sequence ID" value="NZ_JANUGQ010000007.1"/>
</dbReference>
<evidence type="ECO:0000313" key="3">
    <source>
        <dbReference type="Proteomes" id="UP001431313"/>
    </source>
</evidence>
<comment type="caution">
    <text evidence="2">The sequence shown here is derived from an EMBL/GenBank/DDBJ whole genome shotgun (WGS) entry which is preliminary data.</text>
</comment>
<reference evidence="2" key="1">
    <citation type="submission" date="2022-08" db="EMBL/GenBank/DDBJ databases">
        <authorList>
            <person name="Somphong A."/>
            <person name="Phongsopitanun W."/>
        </authorList>
    </citation>
    <scope>NUCLEOTIDE SEQUENCE</scope>
    <source>
        <strain evidence="2">LP05-1</strain>
    </source>
</reference>
<accession>A0ABT2CHK1</accession>
<organism evidence="2 3">
    <name type="scientific">Streptomyces pyxinae</name>
    <dbReference type="NCBI Taxonomy" id="2970734"/>
    <lineage>
        <taxon>Bacteria</taxon>
        <taxon>Bacillati</taxon>
        <taxon>Actinomycetota</taxon>
        <taxon>Actinomycetes</taxon>
        <taxon>Kitasatosporales</taxon>
        <taxon>Streptomycetaceae</taxon>
        <taxon>Streptomyces</taxon>
    </lineage>
</organism>